<keyword evidence="4" id="KW-1185">Reference proteome</keyword>
<evidence type="ECO:0000313" key="3">
    <source>
        <dbReference type="EMBL" id="SMQ47678.1"/>
    </source>
</evidence>
<feature type="domain" description="F-box" evidence="2">
    <location>
        <begin position="56"/>
        <end position="88"/>
    </location>
</feature>
<gene>
    <name evidence="3" type="ORF">ZT3D7_G2826</name>
</gene>
<feature type="region of interest" description="Disordered" evidence="1">
    <location>
        <begin position="1"/>
        <end position="36"/>
    </location>
</feature>
<proteinExistence type="predicted"/>
<dbReference type="InterPro" id="IPR036047">
    <property type="entry name" value="F-box-like_dom_sf"/>
</dbReference>
<feature type="compositionally biased region" description="Basic and acidic residues" evidence="1">
    <location>
        <begin position="1"/>
        <end position="15"/>
    </location>
</feature>
<dbReference type="EMBL" id="LT853693">
    <property type="protein sequence ID" value="SMQ47678.1"/>
    <property type="molecule type" value="Genomic_DNA"/>
</dbReference>
<dbReference type="Gene3D" id="1.20.1280.50">
    <property type="match status" value="1"/>
</dbReference>
<accession>A0A1X7RJU9</accession>
<dbReference type="InterPro" id="IPR001810">
    <property type="entry name" value="F-box_dom"/>
</dbReference>
<reference evidence="3 4" key="1">
    <citation type="submission" date="2016-06" db="EMBL/GenBank/DDBJ databases">
        <authorList>
            <person name="Kjaerup R.B."/>
            <person name="Dalgaard T.S."/>
            <person name="Juul-Madsen H.R."/>
        </authorList>
    </citation>
    <scope>NUCLEOTIDE SEQUENCE [LARGE SCALE GENOMIC DNA]</scope>
</reference>
<protein>
    <recommendedName>
        <fullName evidence="2">F-box domain-containing protein</fullName>
    </recommendedName>
</protein>
<evidence type="ECO:0000313" key="4">
    <source>
        <dbReference type="Proteomes" id="UP000215127"/>
    </source>
</evidence>
<dbReference type="AlphaFoldDB" id="A0A1X7RJU9"/>
<name>A0A1X7RJU9_ZYMT9</name>
<evidence type="ECO:0000259" key="2">
    <source>
        <dbReference type="Pfam" id="PF00646"/>
    </source>
</evidence>
<dbReference type="Pfam" id="PF00646">
    <property type="entry name" value="F-box"/>
    <property type="match status" value="1"/>
</dbReference>
<dbReference type="SUPFAM" id="SSF81383">
    <property type="entry name" value="F-box domain"/>
    <property type="match status" value="1"/>
</dbReference>
<organism evidence="3 4">
    <name type="scientific">Zymoseptoria tritici (strain ST99CH_3D7)</name>
    <dbReference type="NCBI Taxonomy" id="1276538"/>
    <lineage>
        <taxon>Eukaryota</taxon>
        <taxon>Fungi</taxon>
        <taxon>Dikarya</taxon>
        <taxon>Ascomycota</taxon>
        <taxon>Pezizomycotina</taxon>
        <taxon>Dothideomycetes</taxon>
        <taxon>Dothideomycetidae</taxon>
        <taxon>Mycosphaerellales</taxon>
        <taxon>Mycosphaerellaceae</taxon>
        <taxon>Zymoseptoria</taxon>
    </lineage>
</organism>
<sequence length="349" mass="38892">MPSTKRSFEEIDVPRTPKKRRTLTPPTTPPSPIRTHPMHTRLLTLTTTRAAVLSTPELLTLILSHLPATTLLHSARHVSSTWHQLITHTSPTLRAATYLSSPRLRGKREWYVFDQLTSHLSLFRSGDEIFLQYQLGYLAAKQWAERQLSSRPTEINALILRRTEQGGMLRPLAERAMVCEGLSLLSPFEAGLSKDKAEGWIALLKTDGVWSRMLVSQPPVRVVEAWVHYDVVPKKGTTSMALRSGLSSAPERKVWDFTRSGRGAGRERKPTGKMHIHVERRDGQGVTVGDVMGEIVKKARVLQGKDDAEVEVRSGSGKWGSIVWLLGAVFVSEEEKKGMEGRRIGGVSG</sequence>
<dbReference type="Proteomes" id="UP000215127">
    <property type="component" value="Chromosome 2"/>
</dbReference>
<evidence type="ECO:0000256" key="1">
    <source>
        <dbReference type="SAM" id="MobiDB-lite"/>
    </source>
</evidence>